<dbReference type="Pfam" id="PF11838">
    <property type="entry name" value="ERAP1_C"/>
    <property type="match status" value="1"/>
</dbReference>
<dbReference type="Proteomes" id="UP000521872">
    <property type="component" value="Unassembled WGS sequence"/>
</dbReference>
<dbReference type="InterPro" id="IPR027268">
    <property type="entry name" value="Peptidase_M4/M1_CTD_sf"/>
</dbReference>
<evidence type="ECO:0000256" key="6">
    <source>
        <dbReference type="ARBA" id="ARBA00022833"/>
    </source>
</evidence>
<dbReference type="PANTHER" id="PTHR11533">
    <property type="entry name" value="PROTEASE M1 ZINC METALLOPROTEASE"/>
    <property type="match status" value="1"/>
</dbReference>
<dbReference type="SUPFAM" id="SSF55486">
    <property type="entry name" value="Metalloproteases ('zincins'), catalytic domain"/>
    <property type="match status" value="1"/>
</dbReference>
<dbReference type="Gene3D" id="1.10.390.10">
    <property type="entry name" value="Neutral Protease Domain 2"/>
    <property type="match status" value="1"/>
</dbReference>
<dbReference type="GO" id="GO:0043171">
    <property type="term" value="P:peptide catabolic process"/>
    <property type="evidence" value="ECO:0007669"/>
    <property type="project" value="TreeGrafter"/>
</dbReference>
<dbReference type="EMBL" id="JAACJL010000017">
    <property type="protein sequence ID" value="KAF4618596.1"/>
    <property type="molecule type" value="Genomic_DNA"/>
</dbReference>
<dbReference type="CDD" id="cd09601">
    <property type="entry name" value="M1_APN-Q_like"/>
    <property type="match status" value="1"/>
</dbReference>
<evidence type="ECO:0000256" key="1">
    <source>
        <dbReference type="ARBA" id="ARBA00010136"/>
    </source>
</evidence>
<proteinExistence type="inferred from homology"/>
<feature type="binding site" evidence="9">
    <location>
        <position position="325"/>
    </location>
    <ligand>
        <name>Zn(2+)</name>
        <dbReference type="ChEBI" id="CHEBI:29105"/>
        <note>catalytic</note>
    </ligand>
</feature>
<feature type="domain" description="Aminopeptidase N-like N-terminal" evidence="14">
    <location>
        <begin position="11"/>
        <end position="210"/>
    </location>
</feature>
<evidence type="ECO:0000313" key="15">
    <source>
        <dbReference type="EMBL" id="KAF4618596.1"/>
    </source>
</evidence>
<dbReference type="InterPro" id="IPR001930">
    <property type="entry name" value="Peptidase_M1"/>
</dbReference>
<feature type="domain" description="ERAP1-like C-terminal" evidence="13">
    <location>
        <begin position="544"/>
        <end position="862"/>
    </location>
</feature>
<keyword evidence="6 9" id="KW-0862">Zinc</keyword>
<feature type="binding site" evidence="9">
    <location>
        <position position="344"/>
    </location>
    <ligand>
        <name>Zn(2+)</name>
        <dbReference type="ChEBI" id="CHEBI:29105"/>
        <note>catalytic</note>
    </ligand>
</feature>
<dbReference type="Pfam" id="PF01433">
    <property type="entry name" value="Peptidase_M1"/>
    <property type="match status" value="1"/>
</dbReference>
<dbReference type="Gene3D" id="2.60.40.1730">
    <property type="entry name" value="tricorn interacting facor f3 domain"/>
    <property type="match status" value="1"/>
</dbReference>
<dbReference type="InterPro" id="IPR045357">
    <property type="entry name" value="Aminopeptidase_N-like_N"/>
</dbReference>
<comment type="similarity">
    <text evidence="1 11">Belongs to the peptidase M1 family.</text>
</comment>
<dbReference type="AlphaFoldDB" id="A0A8H4VPX4"/>
<protein>
    <recommendedName>
        <fullName evidence="11">Aminopeptidase</fullName>
        <ecNumber evidence="11">3.4.11.-</ecNumber>
    </recommendedName>
</protein>
<evidence type="ECO:0000256" key="8">
    <source>
        <dbReference type="PIRSR" id="PIRSR634016-1"/>
    </source>
</evidence>
<dbReference type="FunFam" id="1.10.390.10:FF:000006">
    <property type="entry name" value="Puromycin-sensitive aminopeptidase"/>
    <property type="match status" value="1"/>
</dbReference>
<dbReference type="GO" id="GO:0008270">
    <property type="term" value="F:zinc ion binding"/>
    <property type="evidence" value="ECO:0007669"/>
    <property type="project" value="UniProtKB-UniRule"/>
</dbReference>
<reference evidence="15 16" key="1">
    <citation type="submission" date="2019-12" db="EMBL/GenBank/DDBJ databases">
        <authorList>
            <person name="Floudas D."/>
            <person name="Bentzer J."/>
            <person name="Ahren D."/>
            <person name="Johansson T."/>
            <person name="Persson P."/>
            <person name="Tunlid A."/>
        </authorList>
    </citation>
    <scope>NUCLEOTIDE SEQUENCE [LARGE SCALE GENOMIC DNA]</scope>
    <source>
        <strain evidence="15 16">CBS 102.39</strain>
    </source>
</reference>
<keyword evidence="16" id="KW-1185">Reference proteome</keyword>
<dbReference type="GO" id="GO:0070006">
    <property type="term" value="F:metalloaminopeptidase activity"/>
    <property type="evidence" value="ECO:0007669"/>
    <property type="project" value="TreeGrafter"/>
</dbReference>
<evidence type="ECO:0000256" key="4">
    <source>
        <dbReference type="ARBA" id="ARBA00022723"/>
    </source>
</evidence>
<feature type="domain" description="Peptidase M1 membrane alanine aminopeptidase" evidence="12">
    <location>
        <begin position="250"/>
        <end position="467"/>
    </location>
</feature>
<dbReference type="Gene3D" id="1.25.50.20">
    <property type="match status" value="1"/>
</dbReference>
<dbReference type="PRINTS" id="PR00756">
    <property type="entry name" value="ALADIPTASE"/>
</dbReference>
<evidence type="ECO:0000256" key="10">
    <source>
        <dbReference type="PIRSR" id="PIRSR634016-4"/>
    </source>
</evidence>
<name>A0A8H4VPX4_9AGAR</name>
<evidence type="ECO:0000256" key="9">
    <source>
        <dbReference type="PIRSR" id="PIRSR634016-3"/>
    </source>
</evidence>
<dbReference type="GO" id="GO:0042277">
    <property type="term" value="F:peptide binding"/>
    <property type="evidence" value="ECO:0007669"/>
    <property type="project" value="TreeGrafter"/>
</dbReference>
<accession>A0A8H4VPX4</accession>
<evidence type="ECO:0000259" key="13">
    <source>
        <dbReference type="Pfam" id="PF11838"/>
    </source>
</evidence>
<comment type="caution">
    <text evidence="15">The sequence shown here is derived from an EMBL/GenBank/DDBJ whole genome shotgun (WGS) entry which is preliminary data.</text>
</comment>
<dbReference type="Gene3D" id="2.60.40.1910">
    <property type="match status" value="1"/>
</dbReference>
<evidence type="ECO:0000259" key="14">
    <source>
        <dbReference type="Pfam" id="PF17900"/>
    </source>
</evidence>
<dbReference type="InterPro" id="IPR034016">
    <property type="entry name" value="M1_APN-typ"/>
</dbReference>
<keyword evidence="5 11" id="KW-0378">Hydrolase</keyword>
<keyword evidence="2 11" id="KW-0031">Aminopeptidase</keyword>
<feature type="binding site" evidence="9">
    <location>
        <position position="321"/>
    </location>
    <ligand>
        <name>Zn(2+)</name>
        <dbReference type="ChEBI" id="CHEBI:29105"/>
        <note>catalytic</note>
    </ligand>
</feature>
<dbReference type="GO" id="GO:0005737">
    <property type="term" value="C:cytoplasm"/>
    <property type="evidence" value="ECO:0007669"/>
    <property type="project" value="TreeGrafter"/>
</dbReference>
<feature type="site" description="Transition state stabilizer" evidence="10">
    <location>
        <position position="408"/>
    </location>
</feature>
<dbReference type="PANTHER" id="PTHR11533:SF174">
    <property type="entry name" value="PUROMYCIN-SENSITIVE AMINOPEPTIDASE-RELATED"/>
    <property type="match status" value="1"/>
</dbReference>
<dbReference type="GO" id="GO:0005615">
    <property type="term" value="C:extracellular space"/>
    <property type="evidence" value="ECO:0007669"/>
    <property type="project" value="TreeGrafter"/>
</dbReference>
<dbReference type="InterPro" id="IPR042097">
    <property type="entry name" value="Aminopeptidase_N-like_N_sf"/>
</dbReference>
<dbReference type="GO" id="GO:0016020">
    <property type="term" value="C:membrane"/>
    <property type="evidence" value="ECO:0007669"/>
    <property type="project" value="TreeGrafter"/>
</dbReference>
<evidence type="ECO:0000256" key="7">
    <source>
        <dbReference type="ARBA" id="ARBA00023049"/>
    </source>
</evidence>
<dbReference type="Pfam" id="PF17900">
    <property type="entry name" value="Peptidase_M1_N"/>
    <property type="match status" value="1"/>
</dbReference>
<evidence type="ECO:0000256" key="5">
    <source>
        <dbReference type="ARBA" id="ARBA00022801"/>
    </source>
</evidence>
<evidence type="ECO:0000256" key="3">
    <source>
        <dbReference type="ARBA" id="ARBA00022670"/>
    </source>
</evidence>
<keyword evidence="7 11" id="KW-0482">Metalloprotease</keyword>
<evidence type="ECO:0000256" key="2">
    <source>
        <dbReference type="ARBA" id="ARBA00022438"/>
    </source>
</evidence>
<organism evidence="15 16">
    <name type="scientific">Agrocybe pediades</name>
    <dbReference type="NCBI Taxonomy" id="84607"/>
    <lineage>
        <taxon>Eukaryota</taxon>
        <taxon>Fungi</taxon>
        <taxon>Dikarya</taxon>
        <taxon>Basidiomycota</taxon>
        <taxon>Agaricomycotina</taxon>
        <taxon>Agaricomycetes</taxon>
        <taxon>Agaricomycetidae</taxon>
        <taxon>Agaricales</taxon>
        <taxon>Agaricineae</taxon>
        <taxon>Strophariaceae</taxon>
        <taxon>Agrocybe</taxon>
    </lineage>
</organism>
<dbReference type="GO" id="GO:0006508">
    <property type="term" value="P:proteolysis"/>
    <property type="evidence" value="ECO:0007669"/>
    <property type="project" value="UniProtKB-KW"/>
</dbReference>
<evidence type="ECO:0000259" key="12">
    <source>
        <dbReference type="Pfam" id="PF01433"/>
    </source>
</evidence>
<dbReference type="InterPro" id="IPR024571">
    <property type="entry name" value="ERAP1-like_C_dom"/>
</dbReference>
<evidence type="ECO:0000313" key="16">
    <source>
        <dbReference type="Proteomes" id="UP000521872"/>
    </source>
</evidence>
<dbReference type="InterPro" id="IPR014782">
    <property type="entry name" value="Peptidase_M1_dom"/>
</dbReference>
<dbReference type="FunFam" id="1.25.50.20:FF:000002">
    <property type="entry name" value="Aminopeptidase"/>
    <property type="match status" value="1"/>
</dbReference>
<gene>
    <name evidence="15" type="ORF">D9613_009661</name>
</gene>
<keyword evidence="3 11" id="KW-0645">Protease</keyword>
<keyword evidence="4 9" id="KW-0479">Metal-binding</keyword>
<evidence type="ECO:0000256" key="11">
    <source>
        <dbReference type="RuleBase" id="RU364040"/>
    </source>
</evidence>
<dbReference type="SUPFAM" id="SSF63737">
    <property type="entry name" value="Leukotriene A4 hydrolase N-terminal domain"/>
    <property type="match status" value="1"/>
</dbReference>
<sequence>MDNYRLPTNVKPVHYDLTIKTDLKSFSFQGLVKVDIDVLEDSSSIVLNNLDLDISEAYISSDLTKFEKISSTHTSQERTTFDLPNALQTGSKAQLKIHFSGKLVTGLTGYYKGSFEKDGATKYYAVTQFQPTSARRAFPCWDEPLLKATFAMSMISREGTMNLANMPVISEHPFESSEDVPADLAAMLPENEEDKWTITKFDTTPKMSCYIVAYANGQFDFIESSVVMPLSGKTIPLRIYSTSNIEQAQYVMDVTKAVLPLYEEVFDVEYPLPKLDTFVATDKQGAMENWGLITGQTNGYLIDPSNAGVLEKQRVVSFQSHEIAHMWFGNITTMEWWNYLYLNEGFATLMGEVIIPVRVYPEWRVNSEFIVSHLSKAFNLDAKPSSHPIEVDCPDANNIEQIFDALSYSKAGSVLRMLCDFVGQEKFLKGVSIYLKKHLFGNSVTHDLWEGISDATGINITEIMEAWITKIGFPVLTVTESEQGITVRQDRFLDAGPAKPEDNQTIWHVPLNIVSVHDGERSVDRAAVLHEREKDFAVDTTKPFKLNAGTNGFYRVLYTPERLVAIGKEAIKENSIFSLEDRIGLVDDAVALAKAGLLKLSSSLSLVDLWRDEKEFLVWKSISSSIEHLKSTWWEYPKILEKLNAFSRSLFMPLVKKLGYEYPADESIDTTLLRTLAIEQAFAAEDQSVVTELRRRFKEYQDTRDSSKIPSDLQTVIFTAGVKHGAREDYDTVVETFTKPTSPSEGYAALRALSSTKDEKLILETVVIAFTKARDQDVLLFIRELAKNNAAKRILSKYVQDNYNQIYTRFEASSFALDELLTTPLGVYSTSEDLEAIQKFFKDKDISKYERAYSQALDSIRARIAFIERSTSDLEEWLSKKY</sequence>
<feature type="active site" description="Proton acceptor" evidence="8">
    <location>
        <position position="322"/>
    </location>
</feature>
<dbReference type="EC" id="3.4.11.-" evidence="11"/>
<dbReference type="InterPro" id="IPR050344">
    <property type="entry name" value="Peptidase_M1_aminopeptidases"/>
</dbReference>
<comment type="cofactor">
    <cofactor evidence="9 11">
        <name>Zn(2+)</name>
        <dbReference type="ChEBI" id="CHEBI:29105"/>
    </cofactor>
    <text evidence="9 11">Binds 1 zinc ion per subunit.</text>
</comment>